<protein>
    <recommendedName>
        <fullName evidence="3">TonB C-terminal domain-containing protein</fullName>
    </recommendedName>
</protein>
<keyword evidence="2" id="KW-1185">Reference proteome</keyword>
<dbReference type="Proteomes" id="UP001528920">
    <property type="component" value="Unassembled WGS sequence"/>
</dbReference>
<name>A0ABT5VYB7_9BACT</name>
<gene>
    <name evidence="1" type="ORF">L3049_17490</name>
</gene>
<evidence type="ECO:0000313" key="2">
    <source>
        <dbReference type="Proteomes" id="UP001528920"/>
    </source>
</evidence>
<dbReference type="EMBL" id="JAKJSC010000006">
    <property type="protein sequence ID" value="MDE5419787.1"/>
    <property type="molecule type" value="Genomic_DNA"/>
</dbReference>
<sequence length="249" mass="28915">MARILPVKINKKPMNKTIIAIAFLLISLNSFSQKEDVYKKWFSAEQLDCKGTTQSVSSNLKWSIEFKNNQTAEIILNNGKVVNTQNFRIDGDCIKLDFREFIIEKLYKDSLVLTEENASSCNKYVMISGALKALHQKEKFAISNSDTLYYPEFGNAPILKGFNDYTTFFIKEFARKMQGSSKACQITYRFIITKNGEIKRPNVHASIDKKYEKFLLKILDRTKNKWTPMYLFNKPVNTIVKFKFKYQKG</sequence>
<evidence type="ECO:0008006" key="3">
    <source>
        <dbReference type="Google" id="ProtNLM"/>
    </source>
</evidence>
<reference evidence="1 2" key="1">
    <citation type="submission" date="2022-01" db="EMBL/GenBank/DDBJ databases">
        <title>Labilibaculum sp. nov, a marine bacterium isolated from Antarctica.</title>
        <authorList>
            <person name="Dai W."/>
        </authorList>
    </citation>
    <scope>NUCLEOTIDE SEQUENCE [LARGE SCALE GENOMIC DNA]</scope>
    <source>
        <strain evidence="1 2">DW002</strain>
    </source>
</reference>
<comment type="caution">
    <text evidence="1">The sequence shown here is derived from an EMBL/GenBank/DDBJ whole genome shotgun (WGS) entry which is preliminary data.</text>
</comment>
<proteinExistence type="predicted"/>
<accession>A0ABT5VYB7</accession>
<dbReference type="RefSeq" id="WP_275111119.1">
    <property type="nucleotide sequence ID" value="NZ_JAKJSC010000006.1"/>
</dbReference>
<evidence type="ECO:0000313" key="1">
    <source>
        <dbReference type="EMBL" id="MDE5419787.1"/>
    </source>
</evidence>
<organism evidence="1 2">
    <name type="scientific">Paralabilibaculum antarcticum</name>
    <dbReference type="NCBI Taxonomy" id="2912572"/>
    <lineage>
        <taxon>Bacteria</taxon>
        <taxon>Pseudomonadati</taxon>
        <taxon>Bacteroidota</taxon>
        <taxon>Bacteroidia</taxon>
        <taxon>Marinilabiliales</taxon>
        <taxon>Marinifilaceae</taxon>
        <taxon>Paralabilibaculum</taxon>
    </lineage>
</organism>